<protein>
    <submittedName>
        <fullName evidence="2">Uncharacterized protein</fullName>
    </submittedName>
</protein>
<evidence type="ECO:0000313" key="3">
    <source>
        <dbReference type="Proteomes" id="UP000696573"/>
    </source>
</evidence>
<accession>A0A9N9YUK3</accession>
<evidence type="ECO:0000313" key="2">
    <source>
        <dbReference type="EMBL" id="CAH0035413.1"/>
    </source>
</evidence>
<feature type="non-terminal residue" evidence="2">
    <location>
        <position position="147"/>
    </location>
</feature>
<feature type="compositionally biased region" description="Basic and acidic residues" evidence="1">
    <location>
        <begin position="91"/>
        <end position="101"/>
    </location>
</feature>
<sequence>LEAFNLKPKYKPLKKSYLFKLQIKPLYSEGYINNRLYFFKAIKIILLEINLKAFLPTQSLPDINNNKEEEIQIIKEQLREPSIKASNTIKSEGEEADKIHNNSEALSKPSNKRQRIYINNSNNYYPENYSLSRAGRIRKASAKVRNS</sequence>
<comment type="caution">
    <text evidence="2">The sequence shown here is derived from an EMBL/GenBank/DDBJ whole genome shotgun (WGS) entry which is preliminary data.</text>
</comment>
<keyword evidence="3" id="KW-1185">Reference proteome</keyword>
<name>A0A9N9YUK3_9HYPO</name>
<reference evidence="2" key="1">
    <citation type="submission" date="2021-10" db="EMBL/GenBank/DDBJ databases">
        <authorList>
            <person name="Piombo E."/>
        </authorList>
    </citation>
    <scope>NUCLEOTIDE SEQUENCE</scope>
</reference>
<evidence type="ECO:0000256" key="1">
    <source>
        <dbReference type="SAM" id="MobiDB-lite"/>
    </source>
</evidence>
<dbReference type="Proteomes" id="UP000696573">
    <property type="component" value="Unassembled WGS sequence"/>
</dbReference>
<organism evidence="2 3">
    <name type="scientific">Clonostachys rhizophaga</name>
    <dbReference type="NCBI Taxonomy" id="160324"/>
    <lineage>
        <taxon>Eukaryota</taxon>
        <taxon>Fungi</taxon>
        <taxon>Dikarya</taxon>
        <taxon>Ascomycota</taxon>
        <taxon>Pezizomycotina</taxon>
        <taxon>Sordariomycetes</taxon>
        <taxon>Hypocreomycetidae</taxon>
        <taxon>Hypocreales</taxon>
        <taxon>Bionectriaceae</taxon>
        <taxon>Clonostachys</taxon>
    </lineage>
</organism>
<proteinExistence type="predicted"/>
<gene>
    <name evidence="2" type="ORF">CRHIZ90672A_00015459</name>
</gene>
<dbReference type="AlphaFoldDB" id="A0A9N9YUK3"/>
<feature type="region of interest" description="Disordered" evidence="1">
    <location>
        <begin position="84"/>
        <end position="112"/>
    </location>
</feature>
<dbReference type="EMBL" id="CABFNQ020000754">
    <property type="protein sequence ID" value="CAH0035413.1"/>
    <property type="molecule type" value="Genomic_DNA"/>
</dbReference>
<dbReference type="OrthoDB" id="10623412at2759"/>